<gene>
    <name evidence="1" type="ORF">H0S70_06315</name>
</gene>
<dbReference type="EMBL" id="CP060203">
    <property type="protein sequence ID" value="QNS42569.1"/>
    <property type="molecule type" value="Genomic_DNA"/>
</dbReference>
<organism evidence="1 2">
    <name type="scientific">Chryseobacterium manosquense</name>
    <dbReference type="NCBI Taxonomy" id="2754694"/>
    <lineage>
        <taxon>Bacteria</taxon>
        <taxon>Pseudomonadati</taxon>
        <taxon>Bacteroidota</taxon>
        <taxon>Flavobacteriia</taxon>
        <taxon>Flavobacteriales</taxon>
        <taxon>Weeksellaceae</taxon>
        <taxon>Chryseobacterium group</taxon>
        <taxon>Chryseobacterium</taxon>
    </lineage>
</organism>
<reference evidence="1 2" key="1">
    <citation type="submission" date="2020-07" db="EMBL/GenBank/DDBJ databases">
        <title>Complete genome and description of Chryseobacterium manosquense strain Marseille-Q2069 sp. nov.</title>
        <authorList>
            <person name="Boxberger M."/>
        </authorList>
    </citation>
    <scope>NUCLEOTIDE SEQUENCE [LARGE SCALE GENOMIC DNA]</scope>
    <source>
        <strain evidence="1 2">Marseille-Q2069</strain>
    </source>
</reference>
<dbReference type="InterPro" id="IPR025059">
    <property type="entry name" value="DUF3997"/>
</dbReference>
<keyword evidence="2" id="KW-1185">Reference proteome</keyword>
<proteinExistence type="predicted"/>
<dbReference type="Pfam" id="PF13162">
    <property type="entry name" value="DUF3997"/>
    <property type="match status" value="1"/>
</dbReference>
<accession>A0A7H1E011</accession>
<evidence type="ECO:0000313" key="1">
    <source>
        <dbReference type="EMBL" id="QNS42569.1"/>
    </source>
</evidence>
<sequence length="174" mass="20701">MRFFTLFLVVFFLNSCGNEKLEKNYELDYDPNNEINLVTQTENGYQKVEIPGHILFYGHNKDFIITNQKPSDSIYKSEEDLVFKAMESKIFNTKFSTFWIITLNNDSIYGPLNKMEYFALRKSLKIPENLRLDNSTQRFYQTGQREDIEYYKPDFSVIDVRNLKGNMEKHTLKK</sequence>
<dbReference type="Proteomes" id="UP000516438">
    <property type="component" value="Chromosome"/>
</dbReference>
<dbReference type="RefSeq" id="WP_188322094.1">
    <property type="nucleotide sequence ID" value="NZ_CP060203.1"/>
</dbReference>
<name>A0A7H1E011_9FLAO</name>
<evidence type="ECO:0000313" key="2">
    <source>
        <dbReference type="Proteomes" id="UP000516438"/>
    </source>
</evidence>
<dbReference type="KEGG" id="cmaq:H0S70_06315"/>
<protein>
    <submittedName>
        <fullName evidence="1">DUF3997 domain-containing protein</fullName>
    </submittedName>
</protein>
<dbReference type="AlphaFoldDB" id="A0A7H1E011"/>